<dbReference type="STRING" id="870242.cpu_10080"/>
<dbReference type="InterPro" id="IPR011009">
    <property type="entry name" value="Kinase-like_dom_sf"/>
</dbReference>
<dbReference type="InterPro" id="IPR050154">
    <property type="entry name" value="UbiB_kinase"/>
</dbReference>
<organism evidence="4 5">
    <name type="scientific">Carboxydothermus pertinax</name>
    <dbReference type="NCBI Taxonomy" id="870242"/>
    <lineage>
        <taxon>Bacteria</taxon>
        <taxon>Bacillati</taxon>
        <taxon>Bacillota</taxon>
        <taxon>Clostridia</taxon>
        <taxon>Thermoanaerobacterales</taxon>
        <taxon>Thermoanaerobacteraceae</taxon>
        <taxon>Carboxydothermus</taxon>
    </lineage>
</organism>
<dbReference type="Pfam" id="PF03109">
    <property type="entry name" value="ABC1"/>
    <property type="match status" value="1"/>
</dbReference>
<dbReference type="Gene3D" id="1.10.510.10">
    <property type="entry name" value="Transferase(Phosphotransferase) domain 1"/>
    <property type="match status" value="1"/>
</dbReference>
<keyword evidence="2" id="KW-0472">Membrane</keyword>
<sequence>MQETQRLKEIIRILGKYGLRILENKIKKESKTFLLDEQQILQLFSELGPTFIKFGQFLSTRPDLVDEKLVAVLRNLQDNVPSVPFTDCKKFIEETLHENYFNQFREIEPIPLASASIAQVYRGTLLNGQKVVLKIKRPILEKIIATDLEIIKKYFLPQFKVLGFISPLDLEKIYNLFELKLKEELDFLHELQNIRIFYNALKAEEDILIPKAFKDLSGRNILVMEYIEGNQLTNFLKNRVYYPALGEKLVKSFCRMLLIENLFHADPHPGNIILTKDKKIGFVDFGAVGFIDNKTRDILSELFLYLSEKNFNGIINLIYRLGQHRGEIDDFTFYQEIYKIIELVSEIGKGEVLAGRIILDIIKISIKYGINVPANLVYIGKAALNIESTAFSLGTRFNFLDLAKEYSEQALSKNYFKYLEPQAIYLNLYKKLEVSEKIPLLLLSILKKFDEGNSQVVFKHAGLESIIKALDRTSMRITFGLIIASLLIASGLIVAADGQLLQTLGTTTYLLSIGAALSLMYLILKSGKWH</sequence>
<protein>
    <submittedName>
        <fullName evidence="4">ABC1 family protein</fullName>
    </submittedName>
</protein>
<dbReference type="Gene3D" id="3.30.200.20">
    <property type="entry name" value="Phosphorylase Kinase, domain 1"/>
    <property type="match status" value="1"/>
</dbReference>
<feature type="domain" description="ABC1 atypical kinase-like" evidence="3">
    <location>
        <begin position="76"/>
        <end position="316"/>
    </location>
</feature>
<evidence type="ECO:0000313" key="4">
    <source>
        <dbReference type="EMBL" id="GAV22498.1"/>
    </source>
</evidence>
<keyword evidence="5" id="KW-1185">Reference proteome</keyword>
<accession>A0A1L8CUA1</accession>
<name>A0A1L8CUA1_9THEO</name>
<comment type="similarity">
    <text evidence="1">Belongs to the protein kinase superfamily. ADCK protein kinase family.</text>
</comment>
<dbReference type="OrthoDB" id="9795390at2"/>
<feature type="transmembrane region" description="Helical" evidence="2">
    <location>
        <begin position="477"/>
        <end position="496"/>
    </location>
</feature>
<reference evidence="5" key="1">
    <citation type="submission" date="2016-12" db="EMBL/GenBank/DDBJ databases">
        <title>Draft Genome Sequences od Carboxydothermus pertinax and islandicus, Hydrogenogenic Carboxydotrophic Bacteria.</title>
        <authorList>
            <person name="Fukuyama Y."/>
            <person name="Ohmae K."/>
            <person name="Yoneda Y."/>
            <person name="Yoshida T."/>
            <person name="Sako Y."/>
        </authorList>
    </citation>
    <scope>NUCLEOTIDE SEQUENCE [LARGE SCALE GENOMIC DNA]</scope>
    <source>
        <strain evidence="5">Ug1</strain>
    </source>
</reference>
<dbReference type="AlphaFoldDB" id="A0A1L8CUA1"/>
<dbReference type="Proteomes" id="UP000187485">
    <property type="component" value="Unassembled WGS sequence"/>
</dbReference>
<proteinExistence type="inferred from homology"/>
<dbReference type="PANTHER" id="PTHR10566">
    <property type="entry name" value="CHAPERONE-ACTIVITY OF BC1 COMPLEX CABC1 -RELATED"/>
    <property type="match status" value="1"/>
</dbReference>
<dbReference type="InterPro" id="IPR004147">
    <property type="entry name" value="ABC1_dom"/>
</dbReference>
<dbReference type="RefSeq" id="WP_075858980.1">
    <property type="nucleotide sequence ID" value="NZ_BDJK01000014.1"/>
</dbReference>
<evidence type="ECO:0000256" key="2">
    <source>
        <dbReference type="SAM" id="Phobius"/>
    </source>
</evidence>
<dbReference type="CDD" id="cd05121">
    <property type="entry name" value="ABC1_ADCK3-like"/>
    <property type="match status" value="1"/>
</dbReference>
<evidence type="ECO:0000259" key="3">
    <source>
        <dbReference type="Pfam" id="PF03109"/>
    </source>
</evidence>
<gene>
    <name evidence="4" type="ORF">cpu_10080</name>
</gene>
<keyword evidence="2" id="KW-0812">Transmembrane</keyword>
<comment type="caution">
    <text evidence="4">The sequence shown here is derived from an EMBL/GenBank/DDBJ whole genome shotgun (WGS) entry which is preliminary data.</text>
</comment>
<evidence type="ECO:0000256" key="1">
    <source>
        <dbReference type="ARBA" id="ARBA00009670"/>
    </source>
</evidence>
<dbReference type="PANTHER" id="PTHR10566:SF113">
    <property type="entry name" value="PROTEIN ACTIVITY OF BC1 COMPLEX KINASE 7, CHLOROPLASTIC"/>
    <property type="match status" value="1"/>
</dbReference>
<dbReference type="SUPFAM" id="SSF56112">
    <property type="entry name" value="Protein kinase-like (PK-like)"/>
    <property type="match status" value="1"/>
</dbReference>
<keyword evidence="2" id="KW-1133">Transmembrane helix</keyword>
<dbReference type="EMBL" id="BDJK01000014">
    <property type="protein sequence ID" value="GAV22498.1"/>
    <property type="molecule type" value="Genomic_DNA"/>
</dbReference>
<evidence type="ECO:0000313" key="5">
    <source>
        <dbReference type="Proteomes" id="UP000187485"/>
    </source>
</evidence>
<feature type="transmembrane region" description="Helical" evidence="2">
    <location>
        <begin position="508"/>
        <end position="524"/>
    </location>
</feature>